<accession>D6TFJ2</accession>
<evidence type="ECO:0000313" key="2">
    <source>
        <dbReference type="Proteomes" id="UP000004508"/>
    </source>
</evidence>
<protein>
    <submittedName>
        <fullName evidence="1">Uncharacterized protein</fullName>
    </submittedName>
</protein>
<keyword evidence="2" id="KW-1185">Reference proteome</keyword>
<dbReference type="STRING" id="485913.Krac_10156"/>
<dbReference type="InParanoid" id="D6TFJ2"/>
<proteinExistence type="predicted"/>
<dbReference type="EMBL" id="ADVG01000001">
    <property type="protein sequence ID" value="EFH88672.1"/>
    <property type="molecule type" value="Genomic_DNA"/>
</dbReference>
<evidence type="ECO:0000313" key="1">
    <source>
        <dbReference type="EMBL" id="EFH88672.1"/>
    </source>
</evidence>
<dbReference type="AlphaFoldDB" id="D6TFJ2"/>
<name>D6TFJ2_KTERA</name>
<gene>
    <name evidence="1" type="ORF">Krac_10156</name>
</gene>
<organism evidence="1 2">
    <name type="scientific">Ktedonobacter racemifer DSM 44963</name>
    <dbReference type="NCBI Taxonomy" id="485913"/>
    <lineage>
        <taxon>Bacteria</taxon>
        <taxon>Bacillati</taxon>
        <taxon>Chloroflexota</taxon>
        <taxon>Ktedonobacteria</taxon>
        <taxon>Ktedonobacterales</taxon>
        <taxon>Ktedonobacteraceae</taxon>
        <taxon>Ktedonobacter</taxon>
    </lineage>
</organism>
<reference evidence="1 2" key="1">
    <citation type="journal article" date="2011" name="Stand. Genomic Sci.">
        <title>Non-contiguous finished genome sequence and contextual data of the filamentous soil bacterium Ktedonobacter racemifer type strain (SOSP1-21).</title>
        <authorList>
            <person name="Chang Y.J."/>
            <person name="Land M."/>
            <person name="Hauser L."/>
            <person name="Chertkov O."/>
            <person name="Del Rio T.G."/>
            <person name="Nolan M."/>
            <person name="Copeland A."/>
            <person name="Tice H."/>
            <person name="Cheng J.F."/>
            <person name="Lucas S."/>
            <person name="Han C."/>
            <person name="Goodwin L."/>
            <person name="Pitluck S."/>
            <person name="Ivanova N."/>
            <person name="Ovchinikova G."/>
            <person name="Pati A."/>
            <person name="Chen A."/>
            <person name="Palaniappan K."/>
            <person name="Mavromatis K."/>
            <person name="Liolios K."/>
            <person name="Brettin T."/>
            <person name="Fiebig A."/>
            <person name="Rohde M."/>
            <person name="Abt B."/>
            <person name="Goker M."/>
            <person name="Detter J.C."/>
            <person name="Woyke T."/>
            <person name="Bristow J."/>
            <person name="Eisen J.A."/>
            <person name="Markowitz V."/>
            <person name="Hugenholtz P."/>
            <person name="Kyrpides N.C."/>
            <person name="Klenk H.P."/>
            <person name="Lapidus A."/>
        </authorList>
    </citation>
    <scope>NUCLEOTIDE SEQUENCE [LARGE SCALE GENOMIC DNA]</scope>
    <source>
        <strain evidence="2">DSM 44963</strain>
    </source>
</reference>
<comment type="caution">
    <text evidence="1">The sequence shown here is derived from an EMBL/GenBank/DDBJ whole genome shotgun (WGS) entry which is preliminary data.</text>
</comment>
<dbReference type="Proteomes" id="UP000004508">
    <property type="component" value="Unassembled WGS sequence"/>
</dbReference>
<sequence length="38" mass="4347">MGKRPRLVLIRSGPWMLPHAEISCGIHGFFFLSKTTDF</sequence>